<dbReference type="Gene3D" id="3.50.50.60">
    <property type="entry name" value="FAD/NAD(P)-binding domain"/>
    <property type="match status" value="1"/>
</dbReference>
<evidence type="ECO:0000313" key="7">
    <source>
        <dbReference type="EMBL" id="WZN64022.1"/>
    </source>
</evidence>
<feature type="domain" description="FAD/NAD(P)-binding" evidence="6">
    <location>
        <begin position="9"/>
        <end position="253"/>
    </location>
</feature>
<dbReference type="InterPro" id="IPR055275">
    <property type="entry name" value="Ferredox_Rdtase"/>
</dbReference>
<comment type="cofactor">
    <cofactor evidence="1">
        <name>FAD</name>
        <dbReference type="ChEBI" id="CHEBI:57692"/>
    </cofactor>
</comment>
<keyword evidence="2" id="KW-0285">Flavoprotein</keyword>
<dbReference type="SUPFAM" id="SSF51971">
    <property type="entry name" value="Nucleotide-binding domain"/>
    <property type="match status" value="1"/>
</dbReference>
<dbReference type="PANTHER" id="PTHR48467">
    <property type="entry name" value="GLUTAMATE SYNTHASE 1 [NADH], CHLOROPLASTIC-LIKE"/>
    <property type="match status" value="1"/>
</dbReference>
<evidence type="ECO:0000256" key="4">
    <source>
        <dbReference type="ARBA" id="ARBA00022857"/>
    </source>
</evidence>
<dbReference type="Pfam" id="PF07992">
    <property type="entry name" value="Pyr_redox_2"/>
    <property type="match status" value="1"/>
</dbReference>
<reference evidence="7 8" key="1">
    <citation type="submission" date="2024-03" db="EMBL/GenBank/DDBJ databases">
        <title>Complete genome sequence of the green alga Chloropicon roscoffensis RCC1871.</title>
        <authorList>
            <person name="Lemieux C."/>
            <person name="Pombert J.-F."/>
            <person name="Otis C."/>
            <person name="Turmel M."/>
        </authorList>
    </citation>
    <scope>NUCLEOTIDE SEQUENCE [LARGE SCALE GENOMIC DNA]</scope>
    <source>
        <strain evidence="7 8">RCC1871</strain>
    </source>
</reference>
<dbReference type="InterPro" id="IPR023753">
    <property type="entry name" value="FAD/NAD-binding_dom"/>
</dbReference>
<accession>A0AAX4PDF6</accession>
<dbReference type="InterPro" id="IPR036188">
    <property type="entry name" value="FAD/NAD-bd_sf"/>
</dbReference>
<keyword evidence="8" id="KW-1185">Reference proteome</keyword>
<dbReference type="Proteomes" id="UP001472866">
    <property type="component" value="Chromosome 08"/>
</dbReference>
<evidence type="ECO:0000256" key="1">
    <source>
        <dbReference type="ARBA" id="ARBA00001974"/>
    </source>
</evidence>
<evidence type="ECO:0000256" key="2">
    <source>
        <dbReference type="ARBA" id="ARBA00022630"/>
    </source>
</evidence>
<evidence type="ECO:0000256" key="5">
    <source>
        <dbReference type="ARBA" id="ARBA00023002"/>
    </source>
</evidence>
<proteinExistence type="predicted"/>
<dbReference type="GO" id="GO:0016491">
    <property type="term" value="F:oxidoreductase activity"/>
    <property type="evidence" value="ECO:0007669"/>
    <property type="project" value="UniProtKB-KW"/>
</dbReference>
<protein>
    <submittedName>
        <fullName evidence="7">NADPH:adrenodoxin oxidoreductase</fullName>
    </submittedName>
</protein>
<keyword evidence="4" id="KW-0521">NADP</keyword>
<gene>
    <name evidence="7" type="ORF">HKI87_08g55760</name>
</gene>
<organism evidence="7 8">
    <name type="scientific">Chloropicon roscoffensis</name>
    <dbReference type="NCBI Taxonomy" id="1461544"/>
    <lineage>
        <taxon>Eukaryota</taxon>
        <taxon>Viridiplantae</taxon>
        <taxon>Chlorophyta</taxon>
        <taxon>Chloropicophyceae</taxon>
        <taxon>Chloropicales</taxon>
        <taxon>Chloropicaceae</taxon>
        <taxon>Chloropicon</taxon>
    </lineage>
</organism>
<dbReference type="EMBL" id="CP151508">
    <property type="protein sequence ID" value="WZN64022.1"/>
    <property type="molecule type" value="Genomic_DNA"/>
</dbReference>
<dbReference type="Gene3D" id="3.40.50.720">
    <property type="entry name" value="NAD(P)-binding Rossmann-like Domain"/>
    <property type="match status" value="1"/>
</dbReference>
<keyword evidence="5" id="KW-0560">Oxidoreductase</keyword>
<dbReference type="AlphaFoldDB" id="A0AAX4PDF6"/>
<dbReference type="PRINTS" id="PR00368">
    <property type="entry name" value="FADPNR"/>
</dbReference>
<name>A0AAX4PDF6_9CHLO</name>
<evidence type="ECO:0000256" key="3">
    <source>
        <dbReference type="ARBA" id="ARBA00022827"/>
    </source>
</evidence>
<sequence length="515" mass="54277">MASATKELKLCVVGSGPAGVYCAQQVEKKVEKATAGAGDPKVVVKTDVIDRRPAPGGLARYGVAPDHAPSVSAVLDTVDAFLHRRQTTRFFGNVQVKTKDAGDVSLDDLRRRYDAVVLANGADRPNELGIQNERELTGRGVFSARQVVAAYCGDPMERLDYSSRVGAFPGPAAEGATDVVVVGAGNVALDVARMLLTPPDALERDTEASRSFLDLVQSPNGPLSKVERVHLVARRGPRSAAFAPRELREILQKRSDQIEAVVTAPERPTSGEGGARFADPFADVPGFKPASRAQKRVFKLLRDHHGGGSEVAKGGRRQLIFHFLHRPVGFEVGEGGELLGLRAAPMAERDDGNGGVVPVPLPGGPGEILVPCQIAIVAASQATIALDGLPSGSESLEGRGGSAVALEREPGKAPVYMCGWANRGARGIIGASMVDADEVSGALVAEYLGGGCERRPSSGEDLAEALRERGVDYVDADGWRRIRVEEERRGRSAGRGGAEKIASAEEMVAIARASP</sequence>
<evidence type="ECO:0000313" key="8">
    <source>
        <dbReference type="Proteomes" id="UP001472866"/>
    </source>
</evidence>
<keyword evidence="3" id="KW-0274">FAD</keyword>
<evidence type="ECO:0000259" key="6">
    <source>
        <dbReference type="Pfam" id="PF07992"/>
    </source>
</evidence>
<dbReference type="PANTHER" id="PTHR48467:SF1">
    <property type="entry name" value="GLUTAMATE SYNTHASE 1 [NADH], CHLOROPLASTIC-LIKE"/>
    <property type="match status" value="1"/>
</dbReference>